<reference evidence="1 2" key="1">
    <citation type="submission" date="2015-08" db="EMBL/GenBank/DDBJ databases">
        <title>Next Generation Sequencing and Analysis of the Genome of Puccinia sorghi L Schw, the Causal Agent of Maize Common Rust.</title>
        <authorList>
            <person name="Rochi L."/>
            <person name="Burguener G."/>
            <person name="Darino M."/>
            <person name="Turjanski A."/>
            <person name="Kreff E."/>
            <person name="Dieguez M.J."/>
            <person name="Sacco F."/>
        </authorList>
    </citation>
    <scope>NUCLEOTIDE SEQUENCE [LARGE SCALE GENOMIC DNA]</scope>
    <source>
        <strain evidence="1 2">RO10H11247</strain>
    </source>
</reference>
<dbReference type="EMBL" id="LAVV01011319">
    <property type="protein sequence ID" value="KNZ47928.1"/>
    <property type="molecule type" value="Genomic_DNA"/>
</dbReference>
<sequence length="89" mass="10146">MFFQAVKSGCQHWSIGNLLWNLRTVELYTDWCMVEILDLKPQLLTWPTPDARKEIQKGFDKVVFEGCEGLIDGSLVVLSTCPQLDGQED</sequence>
<gene>
    <name evidence="1" type="ORF">VP01_603g9</name>
</gene>
<accession>A0A0L6UHD5</accession>
<dbReference type="OrthoDB" id="2408877at2759"/>
<dbReference type="Proteomes" id="UP000037035">
    <property type="component" value="Unassembled WGS sequence"/>
</dbReference>
<dbReference type="VEuPathDB" id="FungiDB:VP01_603g9"/>
<comment type="caution">
    <text evidence="1">The sequence shown here is derived from an EMBL/GenBank/DDBJ whole genome shotgun (WGS) entry which is preliminary data.</text>
</comment>
<evidence type="ECO:0000313" key="1">
    <source>
        <dbReference type="EMBL" id="KNZ47928.1"/>
    </source>
</evidence>
<organism evidence="1 2">
    <name type="scientific">Puccinia sorghi</name>
    <dbReference type="NCBI Taxonomy" id="27349"/>
    <lineage>
        <taxon>Eukaryota</taxon>
        <taxon>Fungi</taxon>
        <taxon>Dikarya</taxon>
        <taxon>Basidiomycota</taxon>
        <taxon>Pucciniomycotina</taxon>
        <taxon>Pucciniomycetes</taxon>
        <taxon>Pucciniales</taxon>
        <taxon>Pucciniaceae</taxon>
        <taxon>Puccinia</taxon>
    </lineage>
</organism>
<name>A0A0L6UHD5_9BASI</name>
<dbReference type="AlphaFoldDB" id="A0A0L6UHD5"/>
<keyword evidence="2" id="KW-1185">Reference proteome</keyword>
<proteinExistence type="predicted"/>
<protein>
    <submittedName>
        <fullName evidence="1">Uncharacterized protein</fullName>
    </submittedName>
</protein>
<evidence type="ECO:0000313" key="2">
    <source>
        <dbReference type="Proteomes" id="UP000037035"/>
    </source>
</evidence>